<dbReference type="OrthoDB" id="5836667at2759"/>
<feature type="compositionally biased region" description="Basic and acidic residues" evidence="1">
    <location>
        <begin position="20"/>
        <end position="35"/>
    </location>
</feature>
<evidence type="ECO:0000313" key="3">
    <source>
        <dbReference type="Proteomes" id="UP000271889"/>
    </source>
</evidence>
<dbReference type="InterPro" id="IPR040397">
    <property type="entry name" value="SWAP"/>
</dbReference>
<evidence type="ECO:0000313" key="2">
    <source>
        <dbReference type="EMBL" id="VDK70060.1"/>
    </source>
</evidence>
<evidence type="ECO:0000256" key="1">
    <source>
        <dbReference type="SAM" id="MobiDB-lite"/>
    </source>
</evidence>
<dbReference type="SUPFAM" id="SSF109905">
    <property type="entry name" value="Surp module (SWAP domain)"/>
    <property type="match status" value="1"/>
</dbReference>
<reference evidence="2 3" key="1">
    <citation type="submission" date="2018-11" db="EMBL/GenBank/DDBJ databases">
        <authorList>
            <consortium name="Pathogen Informatics"/>
        </authorList>
    </citation>
    <scope>NUCLEOTIDE SEQUENCE [LARGE SCALE GENOMIC DNA]</scope>
</reference>
<sequence>MEEEMCDEERYRDLNSSVEQKIEEEKQSRPKKAETAFDYGTSTVSGDGDGGPAAEDSYSETEPFEPPAGIKLPMGLALPENQKQNHIIERTALFVVTKGPQMDIVMKAKQRNSTEQVCLLSSHQVLKT</sequence>
<keyword evidence="3" id="KW-1185">Reference proteome</keyword>
<dbReference type="PANTHER" id="PTHR13161">
    <property type="entry name" value="SPLICING FACTOR SUPPRESSOR OF WHITE APRICOT"/>
    <property type="match status" value="1"/>
</dbReference>
<dbReference type="AlphaFoldDB" id="A0A3P6SQ61"/>
<accession>A0A3P6SQ61</accession>
<dbReference type="GO" id="GO:0000395">
    <property type="term" value="P:mRNA 5'-splice site recognition"/>
    <property type="evidence" value="ECO:0007669"/>
    <property type="project" value="TreeGrafter"/>
</dbReference>
<dbReference type="Proteomes" id="UP000271889">
    <property type="component" value="Unassembled WGS sequence"/>
</dbReference>
<feature type="region of interest" description="Disordered" evidence="1">
    <location>
        <begin position="1"/>
        <end position="70"/>
    </location>
</feature>
<proteinExistence type="predicted"/>
<organism evidence="2 3">
    <name type="scientific">Cylicostephanus goldi</name>
    <name type="common">Nematode worm</name>
    <dbReference type="NCBI Taxonomy" id="71465"/>
    <lineage>
        <taxon>Eukaryota</taxon>
        <taxon>Metazoa</taxon>
        <taxon>Ecdysozoa</taxon>
        <taxon>Nematoda</taxon>
        <taxon>Chromadorea</taxon>
        <taxon>Rhabditida</taxon>
        <taxon>Rhabditina</taxon>
        <taxon>Rhabditomorpha</taxon>
        <taxon>Strongyloidea</taxon>
        <taxon>Strongylidae</taxon>
        <taxon>Cylicostephanus</taxon>
    </lineage>
</organism>
<protein>
    <submittedName>
        <fullName evidence="2">Uncharacterized protein</fullName>
    </submittedName>
</protein>
<dbReference type="InterPro" id="IPR035967">
    <property type="entry name" value="SWAP/Surp_sf"/>
</dbReference>
<gene>
    <name evidence="2" type="ORF">CGOC_LOCUS6578</name>
</gene>
<dbReference type="GO" id="GO:0003723">
    <property type="term" value="F:RNA binding"/>
    <property type="evidence" value="ECO:0007669"/>
    <property type="project" value="InterPro"/>
</dbReference>
<dbReference type="Gene3D" id="1.10.10.790">
    <property type="entry name" value="Surp module"/>
    <property type="match status" value="1"/>
</dbReference>
<dbReference type="EMBL" id="UYRV01021687">
    <property type="protein sequence ID" value="VDK70060.1"/>
    <property type="molecule type" value="Genomic_DNA"/>
</dbReference>
<name>A0A3P6SQ61_CYLGO</name>
<dbReference type="PANTHER" id="PTHR13161:SF15">
    <property type="entry name" value="SPLICING FACTOR, SUPPRESSOR OF WHITE-APRICOT HOMOLOG"/>
    <property type="match status" value="1"/>
</dbReference>